<dbReference type="Pfam" id="PF21834">
    <property type="entry name" value="DUF6894"/>
    <property type="match status" value="1"/>
</dbReference>
<dbReference type="AlphaFoldDB" id="A0A0R3LUJ0"/>
<sequence>MRRYYFDVRDDDTLQTDDEGRELSSFEAMQEEATLNLAEMALHAMVKRGADHRMSIQVRDDRGPLLKVKCTFEIERLQER</sequence>
<evidence type="ECO:0000313" key="3">
    <source>
        <dbReference type="Proteomes" id="UP000050863"/>
    </source>
</evidence>
<feature type="domain" description="DUF6894" evidence="1">
    <location>
        <begin position="3"/>
        <end position="68"/>
    </location>
</feature>
<comment type="caution">
    <text evidence="2">The sequence shown here is derived from an EMBL/GenBank/DDBJ whole genome shotgun (WGS) entry which is preliminary data.</text>
</comment>
<dbReference type="OrthoDB" id="8094360at2"/>
<evidence type="ECO:0000313" key="2">
    <source>
        <dbReference type="EMBL" id="KRR11620.1"/>
    </source>
</evidence>
<dbReference type="EMBL" id="LLXZ01000045">
    <property type="protein sequence ID" value="KRR11620.1"/>
    <property type="molecule type" value="Genomic_DNA"/>
</dbReference>
<evidence type="ECO:0000259" key="1">
    <source>
        <dbReference type="Pfam" id="PF21834"/>
    </source>
</evidence>
<keyword evidence="3" id="KW-1185">Reference proteome</keyword>
<reference evidence="2 3" key="1">
    <citation type="submission" date="2014-03" db="EMBL/GenBank/DDBJ databases">
        <title>Bradyrhizobium valentinum sp. nov., isolated from effective nodules of Lupinus mariae-josephae, a lupine endemic of basic-lime soils in Eastern Spain.</title>
        <authorList>
            <person name="Duran D."/>
            <person name="Rey L."/>
            <person name="Navarro A."/>
            <person name="Busquets A."/>
            <person name="Imperial J."/>
            <person name="Ruiz-Argueso T."/>
        </authorList>
    </citation>
    <scope>NUCLEOTIDE SEQUENCE [LARGE SCALE GENOMIC DNA]</scope>
    <source>
        <strain evidence="2 3">PAC68</strain>
    </source>
</reference>
<accession>A0A0R3LUJ0</accession>
<dbReference type="InterPro" id="IPR054189">
    <property type="entry name" value="DUF6894"/>
</dbReference>
<protein>
    <recommendedName>
        <fullName evidence="1">DUF6894 domain-containing protein</fullName>
    </recommendedName>
</protein>
<name>A0A0R3LUJ0_9BRAD</name>
<gene>
    <name evidence="2" type="ORF">CQ12_40960</name>
</gene>
<dbReference type="Proteomes" id="UP000050863">
    <property type="component" value="Unassembled WGS sequence"/>
</dbReference>
<organism evidence="2 3">
    <name type="scientific">Bradyrhizobium jicamae</name>
    <dbReference type="NCBI Taxonomy" id="280332"/>
    <lineage>
        <taxon>Bacteria</taxon>
        <taxon>Pseudomonadati</taxon>
        <taxon>Pseudomonadota</taxon>
        <taxon>Alphaproteobacteria</taxon>
        <taxon>Hyphomicrobiales</taxon>
        <taxon>Nitrobacteraceae</taxon>
        <taxon>Bradyrhizobium</taxon>
    </lineage>
</organism>
<dbReference type="RefSeq" id="WP_057834571.1">
    <property type="nucleotide sequence ID" value="NZ_LLXZ01000045.1"/>
</dbReference>
<proteinExistence type="predicted"/>